<feature type="transmembrane region" description="Helical" evidence="1">
    <location>
        <begin position="300"/>
        <end position="318"/>
    </location>
</feature>
<evidence type="ECO:0000313" key="2">
    <source>
        <dbReference type="EMBL" id="MBA4496375.1"/>
    </source>
</evidence>
<evidence type="ECO:0000256" key="1">
    <source>
        <dbReference type="SAM" id="Phobius"/>
    </source>
</evidence>
<accession>A0A7W1WUN4</accession>
<protein>
    <submittedName>
        <fullName evidence="2">Stage II sporulation protein M</fullName>
    </submittedName>
</protein>
<dbReference type="AlphaFoldDB" id="A0A7W1WUN4"/>
<dbReference type="Pfam" id="PF01944">
    <property type="entry name" value="SpoIIM"/>
    <property type="match status" value="1"/>
</dbReference>
<sequence>MPTTLESTKNLGNFVQTNQSTWSRLEYLLEQLSYGSLHKGELDELGEVYRKASSHLAYAQTYFPGHETTEYLNRLVIRAHNHLYGTVKKGYWRQILRFFMFEFPYLFYQRSQFFFVAGFLLFAGFLLAFLLTYFNEDYAPYFLPPEVATHVDPDQIGQQQWNHAIVSSEIMVNNIQVAFMCFAWGILFGIGTVWSLFMNGMLIGALAALYHRADGGYPFWAFIWPHGVIELTAIFIAGAAGLSLAYRFFVPGEMTRRHSLIKEGIVTIKLMLGVIPMFMIAGVIEGYITPAPWPHWTKYLVALITLLLLLLYFGWPFFKYGISQSTASKSPGREQDAHLV</sequence>
<keyword evidence="1" id="KW-0812">Transmembrane</keyword>
<dbReference type="RefSeq" id="WP_181754738.1">
    <property type="nucleotide sequence ID" value="NZ_JACEIQ010000032.1"/>
</dbReference>
<dbReference type="EMBL" id="JACEIQ010000032">
    <property type="protein sequence ID" value="MBA4496375.1"/>
    <property type="molecule type" value="Genomic_DNA"/>
</dbReference>
<comment type="caution">
    <text evidence="2">The sequence shown here is derived from an EMBL/GenBank/DDBJ whole genome shotgun (WGS) entry which is preliminary data.</text>
</comment>
<name>A0A7W1WUN4_9BACL</name>
<keyword evidence="1" id="KW-1133">Transmembrane helix</keyword>
<gene>
    <name evidence="2" type="ORF">H1191_19095</name>
</gene>
<reference evidence="2 3" key="1">
    <citation type="submission" date="2020-07" db="EMBL/GenBank/DDBJ databases">
        <authorList>
            <person name="Feng H."/>
        </authorList>
    </citation>
    <scope>NUCLEOTIDE SEQUENCE [LARGE SCALE GENOMIC DNA]</scope>
    <source>
        <strain evidence="3">s-10</strain>
    </source>
</reference>
<feature type="transmembrane region" description="Helical" evidence="1">
    <location>
        <begin position="177"/>
        <end position="210"/>
    </location>
</feature>
<keyword evidence="3" id="KW-1185">Reference proteome</keyword>
<keyword evidence="1" id="KW-0472">Membrane</keyword>
<proteinExistence type="predicted"/>
<dbReference type="Proteomes" id="UP000535491">
    <property type="component" value="Unassembled WGS sequence"/>
</dbReference>
<feature type="transmembrane region" description="Helical" evidence="1">
    <location>
        <begin position="113"/>
        <end position="134"/>
    </location>
</feature>
<feature type="transmembrane region" description="Helical" evidence="1">
    <location>
        <begin position="222"/>
        <end position="249"/>
    </location>
</feature>
<evidence type="ECO:0000313" key="3">
    <source>
        <dbReference type="Proteomes" id="UP000535491"/>
    </source>
</evidence>
<dbReference type="InterPro" id="IPR002798">
    <property type="entry name" value="SpoIIM-like"/>
</dbReference>
<dbReference type="PANTHER" id="PTHR35337">
    <property type="entry name" value="SLR1478 PROTEIN"/>
    <property type="match status" value="1"/>
</dbReference>
<dbReference type="PANTHER" id="PTHR35337:SF1">
    <property type="entry name" value="SLR1478 PROTEIN"/>
    <property type="match status" value="1"/>
</dbReference>
<organism evidence="2 3">
    <name type="scientific">Paenactinomyces guangxiensis</name>
    <dbReference type="NCBI Taxonomy" id="1490290"/>
    <lineage>
        <taxon>Bacteria</taxon>
        <taxon>Bacillati</taxon>
        <taxon>Bacillota</taxon>
        <taxon>Bacilli</taxon>
        <taxon>Bacillales</taxon>
        <taxon>Thermoactinomycetaceae</taxon>
        <taxon>Paenactinomyces</taxon>
    </lineage>
</organism>
<feature type="transmembrane region" description="Helical" evidence="1">
    <location>
        <begin position="270"/>
        <end position="288"/>
    </location>
</feature>